<dbReference type="Pfam" id="PF09331">
    <property type="entry name" value="DUF1985"/>
    <property type="match status" value="1"/>
</dbReference>
<dbReference type="PANTHER" id="PTHR48449:SF1">
    <property type="entry name" value="DUF1985 DOMAIN-CONTAINING PROTEIN"/>
    <property type="match status" value="1"/>
</dbReference>
<feature type="coiled-coil region" evidence="4">
    <location>
        <begin position="698"/>
        <end position="732"/>
    </location>
</feature>
<protein>
    <submittedName>
        <fullName evidence="6">Phospholipase-like protein</fullName>
    </submittedName>
</protein>
<dbReference type="EMBL" id="PKPP01009248">
    <property type="protein sequence ID" value="PWA48704.1"/>
    <property type="molecule type" value="Genomic_DNA"/>
</dbReference>
<dbReference type="InterPro" id="IPR038765">
    <property type="entry name" value="Papain-like_cys_pep_sf"/>
</dbReference>
<comment type="caution">
    <text evidence="6">The sequence shown here is derived from an EMBL/GenBank/DDBJ whole genome shotgun (WGS) entry which is preliminary data.</text>
</comment>
<sequence length="1078" mass="122022">MENYNPIFDVKVNVRSLVKLLPDIKAKLKKNTNRYNLFKSTVFGPWLDIPNKPGNDSHLMNYVLQHQVYVPDVTDECSPITFHIGDNRLHFGRKEFCLVTGLRFGKLVVVDDKEITYVPFCERVFPDKSLPGPTQYNVKGQHFVNIVLEDKFEKTWLALSDEDAVRICLVVVSMVILSGREGRFNIPRHIMLLVEDFAAFNAYPWGEYLWKIFYLRTVNVVPKHANHHTTNKKKNKEFVPTYNLYGFVWAFKIWILESFPKSRIWWNKDNVVIPRGLAWSSKRKFEKKDYNTLFGPMSDPIIDLAPTDKELKAPWNIISVDYFNSLSEKVQQTASANANVESEIPKEPAVESVNEVVVDEVAPNADIGKLLADFAVMKEKIKCIENRVDGAQNMDVVNEINEVKKRMFDMEIALKLRSQVNPENPKTAASTCVGGNSEIVGGSIKACLYEPGTSICEADNVQVVGGSSKAINCEASTSIGQSVNVEVQHGYINTVEASDPKVGTGSPNFIHMDQHIASTFKSANGNDELEGCSSKLNNFEASTSIDQTVNGEVQQGSIKMVEAADHVVGTGSSKDIDMDQVTCSSLNGIDVDDSQKSSLNVLLEALEQTQRDLGMEFIVAGNEDAPHVKNTGVPISVVADDPMDYVDEFDYLVEPGTEDNDNSKYSLDTIFEDTNTKETSWFNENFLSQKEDAGVYKDTTLHNEAVKLEEQHDEAEKQVSDVAKENVVVKEEDGTERVDKLIMTSHKNVATCNEKPRLELALSTFKAKRASVRKTYAGKPFKSPYPRKPKTRSMTSAEQVSMKFTMSPIPVQNTIKHITPRGKVFSDGVSNLPPFVEDLSRPEGCKKDRVTVPVYLRVFVRNGKTHLYRFPWGYRDIPIGRDFWLALLCKDVAGQGWLSDNHLNLWVDLMWHFRPADADWAVISSFSVRASLGGTSFDIGPTVYFPMNEPEWHWCLAELDIRTGVVTFYDSLGWAKESSCPWWKDMRSRLPSQLLCYLNEVGVLEDKDIPIDGYEITLDYADVPRQHRSFGDCGIWVCIFMYRLCFNLPLTFEDNPLQVALAFRERMIEYLWNNKEQY</sequence>
<evidence type="ECO:0000256" key="3">
    <source>
        <dbReference type="ARBA" id="ARBA00022801"/>
    </source>
</evidence>
<organism evidence="6 7">
    <name type="scientific">Artemisia annua</name>
    <name type="common">Sweet wormwood</name>
    <dbReference type="NCBI Taxonomy" id="35608"/>
    <lineage>
        <taxon>Eukaryota</taxon>
        <taxon>Viridiplantae</taxon>
        <taxon>Streptophyta</taxon>
        <taxon>Embryophyta</taxon>
        <taxon>Tracheophyta</taxon>
        <taxon>Spermatophyta</taxon>
        <taxon>Magnoliopsida</taxon>
        <taxon>eudicotyledons</taxon>
        <taxon>Gunneridae</taxon>
        <taxon>Pentapetalae</taxon>
        <taxon>asterids</taxon>
        <taxon>campanulids</taxon>
        <taxon>Asterales</taxon>
        <taxon>Asteraceae</taxon>
        <taxon>Asteroideae</taxon>
        <taxon>Anthemideae</taxon>
        <taxon>Artemisiinae</taxon>
        <taxon>Artemisia</taxon>
    </lineage>
</organism>
<proteinExistence type="inferred from homology"/>
<dbReference type="GO" id="GO:0008234">
    <property type="term" value="F:cysteine-type peptidase activity"/>
    <property type="evidence" value="ECO:0007669"/>
    <property type="project" value="InterPro"/>
</dbReference>
<accession>A0A2U1LI78</accession>
<evidence type="ECO:0000313" key="7">
    <source>
        <dbReference type="Proteomes" id="UP000245207"/>
    </source>
</evidence>
<dbReference type="AlphaFoldDB" id="A0A2U1LI78"/>
<dbReference type="STRING" id="35608.A0A2U1LI78"/>
<keyword evidence="4" id="KW-0175">Coiled coil</keyword>
<evidence type="ECO:0000259" key="5">
    <source>
        <dbReference type="PROSITE" id="PS50600"/>
    </source>
</evidence>
<dbReference type="Gene3D" id="3.40.395.10">
    <property type="entry name" value="Adenoviral Proteinase, Chain A"/>
    <property type="match status" value="1"/>
</dbReference>
<dbReference type="SUPFAM" id="SSF54001">
    <property type="entry name" value="Cysteine proteinases"/>
    <property type="match status" value="1"/>
</dbReference>
<dbReference type="GO" id="GO:0006508">
    <property type="term" value="P:proteolysis"/>
    <property type="evidence" value="ECO:0007669"/>
    <property type="project" value="UniProtKB-KW"/>
</dbReference>
<evidence type="ECO:0000256" key="2">
    <source>
        <dbReference type="ARBA" id="ARBA00022670"/>
    </source>
</evidence>
<feature type="domain" description="Ubiquitin-like protease family profile" evidence="5">
    <location>
        <begin position="877"/>
        <end position="1044"/>
    </location>
</feature>
<keyword evidence="7" id="KW-1185">Reference proteome</keyword>
<keyword evidence="2" id="KW-0645">Protease</keyword>
<reference evidence="6 7" key="1">
    <citation type="journal article" date="2018" name="Mol. Plant">
        <title>The genome of Artemisia annua provides insight into the evolution of Asteraceae family and artemisinin biosynthesis.</title>
        <authorList>
            <person name="Shen Q."/>
            <person name="Zhang L."/>
            <person name="Liao Z."/>
            <person name="Wang S."/>
            <person name="Yan T."/>
            <person name="Shi P."/>
            <person name="Liu M."/>
            <person name="Fu X."/>
            <person name="Pan Q."/>
            <person name="Wang Y."/>
            <person name="Lv Z."/>
            <person name="Lu X."/>
            <person name="Zhang F."/>
            <person name="Jiang W."/>
            <person name="Ma Y."/>
            <person name="Chen M."/>
            <person name="Hao X."/>
            <person name="Li L."/>
            <person name="Tang Y."/>
            <person name="Lv G."/>
            <person name="Zhou Y."/>
            <person name="Sun X."/>
            <person name="Brodelius P.E."/>
            <person name="Rose J.K.C."/>
            <person name="Tang K."/>
        </authorList>
    </citation>
    <scope>NUCLEOTIDE SEQUENCE [LARGE SCALE GENOMIC DNA]</scope>
    <source>
        <strain evidence="7">cv. Huhao1</strain>
        <tissue evidence="6">Leaf</tissue>
    </source>
</reference>
<evidence type="ECO:0000313" key="6">
    <source>
        <dbReference type="EMBL" id="PWA48704.1"/>
    </source>
</evidence>
<evidence type="ECO:0000256" key="1">
    <source>
        <dbReference type="ARBA" id="ARBA00005234"/>
    </source>
</evidence>
<gene>
    <name evidence="6" type="ORF">CTI12_AA451380</name>
</gene>
<dbReference type="InterPro" id="IPR015410">
    <property type="entry name" value="DUF1985"/>
</dbReference>
<keyword evidence="3" id="KW-0378">Hydrolase</keyword>
<dbReference type="Proteomes" id="UP000245207">
    <property type="component" value="Unassembled WGS sequence"/>
</dbReference>
<dbReference type="InterPro" id="IPR003653">
    <property type="entry name" value="Peptidase_C48_C"/>
</dbReference>
<dbReference type="PROSITE" id="PS50600">
    <property type="entry name" value="ULP_PROTEASE"/>
    <property type="match status" value="1"/>
</dbReference>
<dbReference type="OrthoDB" id="1930729at2759"/>
<dbReference type="Pfam" id="PF02902">
    <property type="entry name" value="Peptidase_C48"/>
    <property type="match status" value="1"/>
</dbReference>
<comment type="similarity">
    <text evidence="1">Belongs to the peptidase C48 family.</text>
</comment>
<name>A0A2U1LI78_ARTAN</name>
<dbReference type="PANTHER" id="PTHR48449">
    <property type="entry name" value="DUF1985 DOMAIN-CONTAINING PROTEIN"/>
    <property type="match status" value="1"/>
</dbReference>
<evidence type="ECO:0000256" key="4">
    <source>
        <dbReference type="SAM" id="Coils"/>
    </source>
</evidence>